<protein>
    <submittedName>
        <fullName evidence="2">Uncharacterized protein</fullName>
    </submittedName>
</protein>
<accession>A0A366M4Z6</accession>
<evidence type="ECO:0000313" key="3">
    <source>
        <dbReference type="Proteomes" id="UP000253303"/>
    </source>
</evidence>
<sequence>MSQPGTRAPPSAVGSGSGGSPHPAPGAPARWPAEIVSQPDTGQVIARLGGGMVRVDSDPTAPSAASLHRLGVVFWSMSAHSRPGTPITATGTGIGPVAAAAAPGTVRTNSAASAASRAAARGERSGPYAVPASGRCM</sequence>
<dbReference type="Proteomes" id="UP000253303">
    <property type="component" value="Unassembled WGS sequence"/>
</dbReference>
<comment type="caution">
    <text evidence="2">The sequence shown here is derived from an EMBL/GenBank/DDBJ whole genome shotgun (WGS) entry which is preliminary data.</text>
</comment>
<evidence type="ECO:0000256" key="1">
    <source>
        <dbReference type="SAM" id="MobiDB-lite"/>
    </source>
</evidence>
<name>A0A366M4Z6_9ACTN</name>
<proteinExistence type="predicted"/>
<reference evidence="2 3" key="1">
    <citation type="submission" date="2018-06" db="EMBL/GenBank/DDBJ databases">
        <title>Sphaerisporangium craniellae sp. nov., isolated from a marine sponge in the South China Sea.</title>
        <authorList>
            <person name="Li L."/>
        </authorList>
    </citation>
    <scope>NUCLEOTIDE SEQUENCE [LARGE SCALE GENOMIC DNA]</scope>
    <source>
        <strain evidence="2 3">LHW63015</strain>
    </source>
</reference>
<dbReference type="AlphaFoldDB" id="A0A366M4Z6"/>
<evidence type="ECO:0000313" key="2">
    <source>
        <dbReference type="EMBL" id="RBQ21261.1"/>
    </source>
</evidence>
<keyword evidence="3" id="KW-1185">Reference proteome</keyword>
<dbReference type="EMBL" id="QMEY01000001">
    <property type="protein sequence ID" value="RBQ21261.1"/>
    <property type="molecule type" value="Genomic_DNA"/>
</dbReference>
<feature type="region of interest" description="Disordered" evidence="1">
    <location>
        <begin position="117"/>
        <end position="137"/>
    </location>
</feature>
<gene>
    <name evidence="2" type="ORF">DP939_00580</name>
</gene>
<feature type="region of interest" description="Disordered" evidence="1">
    <location>
        <begin position="1"/>
        <end position="40"/>
    </location>
</feature>
<organism evidence="2 3">
    <name type="scientific">Spongiactinospora rosea</name>
    <dbReference type="NCBI Taxonomy" id="2248750"/>
    <lineage>
        <taxon>Bacteria</taxon>
        <taxon>Bacillati</taxon>
        <taxon>Actinomycetota</taxon>
        <taxon>Actinomycetes</taxon>
        <taxon>Streptosporangiales</taxon>
        <taxon>Streptosporangiaceae</taxon>
        <taxon>Spongiactinospora</taxon>
    </lineage>
</organism>